<dbReference type="GO" id="GO:0003677">
    <property type="term" value="F:DNA binding"/>
    <property type="evidence" value="ECO:0007669"/>
    <property type="project" value="UniProtKB-KW"/>
</dbReference>
<evidence type="ECO:0000256" key="4">
    <source>
        <dbReference type="ARBA" id="ARBA00023163"/>
    </source>
</evidence>
<keyword evidence="5" id="KW-0539">Nucleus</keyword>
<comment type="caution">
    <text evidence="8">The sequence shown here is derived from an EMBL/GenBank/DDBJ whole genome shotgun (WGS) entry which is preliminary data.</text>
</comment>
<evidence type="ECO:0000313" key="8">
    <source>
        <dbReference type="EMBL" id="CAK0743138.1"/>
    </source>
</evidence>
<evidence type="ECO:0000256" key="2">
    <source>
        <dbReference type="ARBA" id="ARBA00023015"/>
    </source>
</evidence>
<dbReference type="PANTHER" id="PTHR32467">
    <property type="entry name" value="AP2-LIKE ETHYLENE-RESPONSIVE TRANSCRIPTION FACTOR"/>
    <property type="match status" value="1"/>
</dbReference>
<proteinExistence type="predicted"/>
<feature type="compositionally biased region" description="Basic and acidic residues" evidence="6">
    <location>
        <begin position="155"/>
        <end position="168"/>
    </location>
</feature>
<dbReference type="GO" id="GO:0005634">
    <property type="term" value="C:nucleus"/>
    <property type="evidence" value="ECO:0007669"/>
    <property type="project" value="UniProtKB-SubCell"/>
</dbReference>
<feature type="domain" description="AP2/ERF" evidence="7">
    <location>
        <begin position="263"/>
        <end position="319"/>
    </location>
</feature>
<gene>
    <name evidence="8" type="ORF">CVIRNUC_001446</name>
</gene>
<dbReference type="PROSITE" id="PS51032">
    <property type="entry name" value="AP2_ERF"/>
    <property type="match status" value="2"/>
</dbReference>
<dbReference type="AlphaFoldDB" id="A0AAV1HU24"/>
<name>A0AAV1HU24_9CHLO</name>
<keyword evidence="2" id="KW-0805">Transcription regulation</keyword>
<evidence type="ECO:0000256" key="6">
    <source>
        <dbReference type="SAM" id="MobiDB-lite"/>
    </source>
</evidence>
<evidence type="ECO:0000313" key="9">
    <source>
        <dbReference type="Proteomes" id="UP001314263"/>
    </source>
</evidence>
<dbReference type="InterPro" id="IPR001471">
    <property type="entry name" value="AP2/ERF_dom"/>
</dbReference>
<dbReference type="SUPFAM" id="SSF54171">
    <property type="entry name" value="DNA-binding domain"/>
    <property type="match status" value="2"/>
</dbReference>
<organism evidence="8 9">
    <name type="scientific">Coccomyxa viridis</name>
    <dbReference type="NCBI Taxonomy" id="1274662"/>
    <lineage>
        <taxon>Eukaryota</taxon>
        <taxon>Viridiplantae</taxon>
        <taxon>Chlorophyta</taxon>
        <taxon>core chlorophytes</taxon>
        <taxon>Trebouxiophyceae</taxon>
        <taxon>Trebouxiophyceae incertae sedis</taxon>
        <taxon>Coccomyxaceae</taxon>
        <taxon>Coccomyxa</taxon>
    </lineage>
</organism>
<dbReference type="PRINTS" id="PR00367">
    <property type="entry name" value="ETHRSPELEMNT"/>
</dbReference>
<dbReference type="Proteomes" id="UP001314263">
    <property type="component" value="Unassembled WGS sequence"/>
</dbReference>
<evidence type="ECO:0000259" key="7">
    <source>
        <dbReference type="PROSITE" id="PS51032"/>
    </source>
</evidence>
<accession>A0AAV1HU24</accession>
<evidence type="ECO:0000256" key="1">
    <source>
        <dbReference type="ARBA" id="ARBA00004123"/>
    </source>
</evidence>
<keyword evidence="9" id="KW-1185">Reference proteome</keyword>
<dbReference type="PANTHER" id="PTHR32467:SF90">
    <property type="entry name" value="AP2-LIKE ETHYLENE-RESPONSIVE TRANSCRIPTION FACTOR AIL1"/>
    <property type="match status" value="1"/>
</dbReference>
<dbReference type="CDD" id="cd00018">
    <property type="entry name" value="AP2"/>
    <property type="match status" value="2"/>
</dbReference>
<dbReference type="InterPro" id="IPR016177">
    <property type="entry name" value="DNA-bd_dom_sf"/>
</dbReference>
<feature type="region of interest" description="Disordered" evidence="6">
    <location>
        <begin position="118"/>
        <end position="176"/>
    </location>
</feature>
<comment type="subcellular location">
    <subcellularLocation>
        <location evidence="1">Nucleus</location>
    </subcellularLocation>
</comment>
<feature type="domain" description="AP2/ERF" evidence="7">
    <location>
        <begin position="169"/>
        <end position="227"/>
    </location>
</feature>
<dbReference type="GO" id="GO:0003700">
    <property type="term" value="F:DNA-binding transcription factor activity"/>
    <property type="evidence" value="ECO:0007669"/>
    <property type="project" value="InterPro"/>
</dbReference>
<dbReference type="SMART" id="SM00380">
    <property type="entry name" value="AP2"/>
    <property type="match status" value="2"/>
</dbReference>
<evidence type="ECO:0000256" key="5">
    <source>
        <dbReference type="ARBA" id="ARBA00023242"/>
    </source>
</evidence>
<protein>
    <recommendedName>
        <fullName evidence="7">AP2/ERF domain-containing protein</fullName>
    </recommendedName>
</protein>
<dbReference type="InterPro" id="IPR036955">
    <property type="entry name" value="AP2/ERF_dom_sf"/>
</dbReference>
<dbReference type="EMBL" id="CAUYUE010000002">
    <property type="protein sequence ID" value="CAK0743138.1"/>
    <property type="molecule type" value="Genomic_DNA"/>
</dbReference>
<dbReference type="Gene3D" id="3.30.730.10">
    <property type="entry name" value="AP2/ERF domain"/>
    <property type="match status" value="2"/>
</dbReference>
<evidence type="ECO:0000256" key="3">
    <source>
        <dbReference type="ARBA" id="ARBA00023125"/>
    </source>
</evidence>
<reference evidence="8 9" key="1">
    <citation type="submission" date="2023-10" db="EMBL/GenBank/DDBJ databases">
        <authorList>
            <person name="Maclean D."/>
            <person name="Macfadyen A."/>
        </authorList>
    </citation>
    <scope>NUCLEOTIDE SEQUENCE [LARGE SCALE GENOMIC DNA]</scope>
</reference>
<dbReference type="Pfam" id="PF00847">
    <property type="entry name" value="AP2"/>
    <property type="match status" value="1"/>
</dbReference>
<keyword evidence="4" id="KW-0804">Transcription</keyword>
<sequence>MVNTGQIMAEFGLTEADIASAARTSMPGTLQDFLWQGPGTDVAQLEVLPLPCNSSIMPAPLCFGPAPSSLPLASTVIALPFQHRQAQSSEQMQKQAGRSPSNQDELTAVSMQDALHNAAAAGPSRPPTQGPGSRRSATSEDSAPAAKKQRSSRVAGKDTSKPVKERSSQYRGVTKHRRSGRWEAHLWVKDLGRQVYLGGYEREDHAAEAYDVAALKCKGPKVKTNFPISKYADLTECMHSISLEELIMAVRRQSQGFSRGTSTFRGVTHHPSGRWEARIGVPGSKHIYLGLYASENEAAKAYDRSLVRLRGNAAATNFALSDYRADLADYYKMQQKVLQGDGNTNEELIRNGSEFERWIKLGLNHAEDAVHTNTES</sequence>
<keyword evidence="3" id="KW-0238">DNA-binding</keyword>
<feature type="region of interest" description="Disordered" evidence="6">
    <location>
        <begin position="84"/>
        <end position="105"/>
    </location>
</feature>